<dbReference type="EMBL" id="VSSQ01145134">
    <property type="protein sequence ID" value="MPN64366.1"/>
    <property type="molecule type" value="Genomic_DNA"/>
</dbReference>
<evidence type="ECO:0008006" key="2">
    <source>
        <dbReference type="Google" id="ProtNLM"/>
    </source>
</evidence>
<accession>A0A645JLS6</accession>
<dbReference type="AlphaFoldDB" id="A0A645JLS6"/>
<comment type="caution">
    <text evidence="1">The sequence shown here is derived from an EMBL/GenBank/DDBJ whole genome shotgun (WGS) entry which is preliminary data.</text>
</comment>
<evidence type="ECO:0000313" key="1">
    <source>
        <dbReference type="EMBL" id="MPN64366.1"/>
    </source>
</evidence>
<reference evidence="1" key="1">
    <citation type="submission" date="2019-08" db="EMBL/GenBank/DDBJ databases">
        <authorList>
            <person name="Kucharzyk K."/>
            <person name="Murdoch R.W."/>
            <person name="Higgins S."/>
            <person name="Loffler F."/>
        </authorList>
    </citation>
    <scope>NUCLEOTIDE SEQUENCE</scope>
</reference>
<protein>
    <recommendedName>
        <fullName evidence="2">Nudix hydrolase NudL</fullName>
    </recommendedName>
</protein>
<name>A0A645JLS6_9ZZZZ</name>
<sequence>MRDTFLVPLSFFRDNPPLLYAYDLVPSPVDDFPYQRVGYQKPYTLRGGRVVVPIYEAYQGYVVWGMTARIVHWLIRELEQPPLPGEGEARR</sequence>
<proteinExistence type="predicted"/>
<dbReference type="Gene3D" id="3.90.79.10">
    <property type="entry name" value="Nucleoside Triphosphate Pyrophosphohydrolase"/>
    <property type="match status" value="1"/>
</dbReference>
<gene>
    <name evidence="1" type="ORF">SDC9_212138</name>
</gene>
<organism evidence="1">
    <name type="scientific">bioreactor metagenome</name>
    <dbReference type="NCBI Taxonomy" id="1076179"/>
    <lineage>
        <taxon>unclassified sequences</taxon>
        <taxon>metagenomes</taxon>
        <taxon>ecological metagenomes</taxon>
    </lineage>
</organism>